<dbReference type="AlphaFoldDB" id="A0A5J4YW02"/>
<evidence type="ECO:0000256" key="2">
    <source>
        <dbReference type="SAM" id="Phobius"/>
    </source>
</evidence>
<keyword evidence="2" id="KW-1133">Transmembrane helix</keyword>
<evidence type="ECO:0000259" key="3">
    <source>
        <dbReference type="PROSITE" id="PS50222"/>
    </source>
</evidence>
<dbReference type="SUPFAM" id="SSF47473">
    <property type="entry name" value="EF-hand"/>
    <property type="match status" value="1"/>
</dbReference>
<dbReference type="InterPro" id="IPR011992">
    <property type="entry name" value="EF-hand-dom_pair"/>
</dbReference>
<protein>
    <recommendedName>
        <fullName evidence="3">EF-hand domain-containing protein</fullName>
    </recommendedName>
</protein>
<feature type="transmembrane region" description="Helical" evidence="2">
    <location>
        <begin position="142"/>
        <end position="158"/>
    </location>
</feature>
<dbReference type="GO" id="GO:0005509">
    <property type="term" value="F:calcium ion binding"/>
    <property type="evidence" value="ECO:0007669"/>
    <property type="project" value="InterPro"/>
</dbReference>
<accession>A0A5J4YW02</accession>
<keyword evidence="5" id="KW-1185">Reference proteome</keyword>
<dbReference type="PROSITE" id="PS00018">
    <property type="entry name" value="EF_HAND_1"/>
    <property type="match status" value="1"/>
</dbReference>
<dbReference type="Gene3D" id="1.10.238.10">
    <property type="entry name" value="EF-hand"/>
    <property type="match status" value="1"/>
</dbReference>
<comment type="caution">
    <text evidence="4">The sequence shown here is derived from an EMBL/GenBank/DDBJ whole genome shotgun (WGS) entry which is preliminary data.</text>
</comment>
<dbReference type="InterPro" id="IPR018247">
    <property type="entry name" value="EF_Hand_1_Ca_BS"/>
</dbReference>
<reference evidence="5" key="1">
    <citation type="journal article" date="2019" name="Nat. Commun.">
        <title>Expansion of phycobilisome linker gene families in mesophilic red algae.</title>
        <authorList>
            <person name="Lee J."/>
            <person name="Kim D."/>
            <person name="Bhattacharya D."/>
            <person name="Yoon H.S."/>
        </authorList>
    </citation>
    <scope>NUCLEOTIDE SEQUENCE [LARGE SCALE GENOMIC DNA]</scope>
    <source>
        <strain evidence="5">CCMP 1328</strain>
    </source>
</reference>
<dbReference type="EMBL" id="VRMN01000004">
    <property type="protein sequence ID" value="KAA8495100.1"/>
    <property type="molecule type" value="Genomic_DNA"/>
</dbReference>
<evidence type="ECO:0000313" key="4">
    <source>
        <dbReference type="EMBL" id="KAA8495100.1"/>
    </source>
</evidence>
<gene>
    <name evidence="4" type="ORF">FVE85_3341</name>
</gene>
<keyword evidence="1" id="KW-0106">Calcium</keyword>
<dbReference type="InterPro" id="IPR002048">
    <property type="entry name" value="EF_hand_dom"/>
</dbReference>
<name>A0A5J4YW02_PORPP</name>
<feature type="transmembrane region" description="Helical" evidence="2">
    <location>
        <begin position="103"/>
        <end position="122"/>
    </location>
</feature>
<evidence type="ECO:0000256" key="1">
    <source>
        <dbReference type="ARBA" id="ARBA00022837"/>
    </source>
</evidence>
<dbReference type="Proteomes" id="UP000324585">
    <property type="component" value="Unassembled WGS sequence"/>
</dbReference>
<proteinExistence type="predicted"/>
<dbReference type="OrthoDB" id="26525at2759"/>
<evidence type="ECO:0000313" key="5">
    <source>
        <dbReference type="Proteomes" id="UP000324585"/>
    </source>
</evidence>
<dbReference type="Pfam" id="PF13499">
    <property type="entry name" value="EF-hand_7"/>
    <property type="match status" value="1"/>
</dbReference>
<keyword evidence="2" id="KW-0472">Membrane</keyword>
<keyword evidence="2" id="KW-0812">Transmembrane</keyword>
<dbReference type="OMA" id="NDNSGHI"/>
<feature type="domain" description="EF-hand" evidence="3">
    <location>
        <begin position="16"/>
        <end position="51"/>
    </location>
</feature>
<sequence length="166" mass="18236">MKVVVPNMLDFLQSPIYKAAVKASFKKCDTNKDGKISTDELTYAFCFFYFKISQKIPGIADPPAASEVAAWHKKYDTDEDSELTLDEYDALVTAWVREKGMNLGGAAVVGLTVQTFILPAIAGQLFAVAQQVSGLKVIPEKVFLLGCVIASKFFTIMARRRNTAEA</sequence>
<dbReference type="PROSITE" id="PS50222">
    <property type="entry name" value="EF_HAND_2"/>
    <property type="match status" value="1"/>
</dbReference>
<organism evidence="4 5">
    <name type="scientific">Porphyridium purpureum</name>
    <name type="common">Red alga</name>
    <name type="synonym">Porphyridium cruentum</name>
    <dbReference type="NCBI Taxonomy" id="35688"/>
    <lineage>
        <taxon>Eukaryota</taxon>
        <taxon>Rhodophyta</taxon>
        <taxon>Bangiophyceae</taxon>
        <taxon>Porphyridiales</taxon>
        <taxon>Porphyridiaceae</taxon>
        <taxon>Porphyridium</taxon>
    </lineage>
</organism>